<dbReference type="KEGG" id="olu:OSTLU_30956"/>
<dbReference type="EMBL" id="CP000584">
    <property type="protein sequence ID" value="ABO95708.1"/>
    <property type="molecule type" value="Genomic_DNA"/>
</dbReference>
<dbReference type="Proteomes" id="UP000001568">
    <property type="component" value="Chromosome 4"/>
</dbReference>
<dbReference type="GeneID" id="5001454"/>
<evidence type="ECO:0000313" key="2">
    <source>
        <dbReference type="Proteomes" id="UP000001568"/>
    </source>
</evidence>
<organism evidence="1 2">
    <name type="scientific">Ostreococcus lucimarinus (strain CCE9901)</name>
    <dbReference type="NCBI Taxonomy" id="436017"/>
    <lineage>
        <taxon>Eukaryota</taxon>
        <taxon>Viridiplantae</taxon>
        <taxon>Chlorophyta</taxon>
        <taxon>Mamiellophyceae</taxon>
        <taxon>Mamiellales</taxon>
        <taxon>Bathycoccaceae</taxon>
        <taxon>Ostreococcus</taxon>
    </lineage>
</organism>
<dbReference type="OMA" id="KMASYDW"/>
<proteinExistence type="predicted"/>
<name>A4RVF5_OSTLU</name>
<keyword evidence="2" id="KW-1185">Reference proteome</keyword>
<evidence type="ECO:0000313" key="1">
    <source>
        <dbReference type="EMBL" id="ABO95708.1"/>
    </source>
</evidence>
<dbReference type="Gramene" id="ABO95708">
    <property type="protein sequence ID" value="ABO95708"/>
    <property type="gene ID" value="OSTLU_30956"/>
</dbReference>
<dbReference type="OrthoDB" id="511048at2759"/>
<dbReference type="AlphaFoldDB" id="A4RVF5"/>
<dbReference type="RefSeq" id="XP_001417415.1">
    <property type="nucleotide sequence ID" value="XM_001417378.1"/>
</dbReference>
<protein>
    <submittedName>
        <fullName evidence="1">Uncharacterized protein</fullName>
    </submittedName>
</protein>
<gene>
    <name evidence="1" type="ORF">OSTLU_30956</name>
</gene>
<accession>A4RVF5</accession>
<reference evidence="1 2" key="1">
    <citation type="journal article" date="2007" name="Proc. Natl. Acad. Sci. U.S.A.">
        <title>The tiny eukaryote Ostreococcus provides genomic insights into the paradox of plankton speciation.</title>
        <authorList>
            <person name="Palenik B."/>
            <person name="Grimwood J."/>
            <person name="Aerts A."/>
            <person name="Rouze P."/>
            <person name="Salamov A."/>
            <person name="Putnam N."/>
            <person name="Dupont C."/>
            <person name="Jorgensen R."/>
            <person name="Derelle E."/>
            <person name="Rombauts S."/>
            <person name="Zhou K."/>
            <person name="Otillar R."/>
            <person name="Merchant S.S."/>
            <person name="Podell S."/>
            <person name="Gaasterland T."/>
            <person name="Napoli C."/>
            <person name="Gendler K."/>
            <person name="Manuell A."/>
            <person name="Tai V."/>
            <person name="Vallon O."/>
            <person name="Piganeau G."/>
            <person name="Jancek S."/>
            <person name="Heijde M."/>
            <person name="Jabbari K."/>
            <person name="Bowler C."/>
            <person name="Lohr M."/>
            <person name="Robbens S."/>
            <person name="Werner G."/>
            <person name="Dubchak I."/>
            <person name="Pazour G.J."/>
            <person name="Ren Q."/>
            <person name="Paulsen I."/>
            <person name="Delwiche C."/>
            <person name="Schmutz J."/>
            <person name="Rokhsar D."/>
            <person name="Van de Peer Y."/>
            <person name="Moreau H."/>
            <person name="Grigoriev I.V."/>
        </authorList>
    </citation>
    <scope>NUCLEOTIDE SEQUENCE [LARGE SCALE GENOMIC DNA]</scope>
    <source>
        <strain evidence="1 2">CCE9901</strain>
    </source>
</reference>
<sequence length="59" mass="6387">MRKMASYDWLSSGTGAVLCAGFFHWRGQSVGTALGVACVATIASVVIEELLEDRDQPWV</sequence>
<dbReference type="HOGENOM" id="CLU_2965111_0_0_1"/>